<gene>
    <name evidence="2" type="ORF">SAMN02910315_00942</name>
</gene>
<feature type="region of interest" description="Disordered" evidence="1">
    <location>
        <begin position="31"/>
        <end position="56"/>
    </location>
</feature>
<keyword evidence="3" id="KW-1185">Reference proteome</keyword>
<proteinExistence type="predicted"/>
<dbReference type="Proteomes" id="UP000323439">
    <property type="component" value="Unassembled WGS sequence"/>
</dbReference>
<dbReference type="RefSeq" id="WP_149731520.1">
    <property type="nucleotide sequence ID" value="NZ_FMXB01000006.1"/>
</dbReference>
<protein>
    <submittedName>
        <fullName evidence="2">Uncharacterized protein</fullName>
    </submittedName>
</protein>
<sequence length="109" mass="11880">MIITILAVIFFFLIVSACCCGGGETILNKADSSSKRTASTNKTFHYRESESKGKSNDGGYCGLSCIHYREEFLDSGGAIVSDYCDGGNVEYYCDLGHSPSPGRFCKDYE</sequence>
<dbReference type="EMBL" id="FMXB01000006">
    <property type="protein sequence ID" value="SDA50186.1"/>
    <property type="molecule type" value="Genomic_DNA"/>
</dbReference>
<organism evidence="2 3">
    <name type="scientific">Methanobrevibacter millerae</name>
    <dbReference type="NCBI Taxonomy" id="230361"/>
    <lineage>
        <taxon>Archaea</taxon>
        <taxon>Methanobacteriati</taxon>
        <taxon>Methanobacteriota</taxon>
        <taxon>Methanomada group</taxon>
        <taxon>Methanobacteria</taxon>
        <taxon>Methanobacteriales</taxon>
        <taxon>Methanobacteriaceae</taxon>
        <taxon>Methanobrevibacter</taxon>
    </lineage>
</organism>
<evidence type="ECO:0000256" key="1">
    <source>
        <dbReference type="SAM" id="MobiDB-lite"/>
    </source>
</evidence>
<feature type="compositionally biased region" description="Basic and acidic residues" evidence="1">
    <location>
        <begin position="45"/>
        <end position="55"/>
    </location>
</feature>
<evidence type="ECO:0000313" key="3">
    <source>
        <dbReference type="Proteomes" id="UP000323439"/>
    </source>
</evidence>
<name>A0A1G5VXN4_9EURY</name>
<dbReference type="AlphaFoldDB" id="A0A1G5VXN4"/>
<evidence type="ECO:0000313" key="2">
    <source>
        <dbReference type="EMBL" id="SDA50186.1"/>
    </source>
</evidence>
<accession>A0A1G5VXN4</accession>
<dbReference type="OrthoDB" id="381657at2157"/>
<reference evidence="2 3" key="1">
    <citation type="submission" date="2016-10" db="EMBL/GenBank/DDBJ databases">
        <authorList>
            <person name="Varghese N."/>
            <person name="Submissions S."/>
        </authorList>
    </citation>
    <scope>NUCLEOTIDE SEQUENCE [LARGE SCALE GENOMIC DNA]</scope>
    <source>
        <strain evidence="2 3">DSM 16643</strain>
    </source>
</reference>